<dbReference type="STRING" id="1156985.SAMN04488118_10570"/>
<dbReference type="InterPro" id="IPR003587">
    <property type="entry name" value="Hint_dom_N"/>
</dbReference>
<dbReference type="InterPro" id="IPR006141">
    <property type="entry name" value="Intein_N"/>
</dbReference>
<dbReference type="CDD" id="cd00081">
    <property type="entry name" value="Hint"/>
    <property type="match status" value="1"/>
</dbReference>
<dbReference type="Proteomes" id="UP000198767">
    <property type="component" value="Unassembled WGS sequence"/>
</dbReference>
<dbReference type="Gene3D" id="2.170.16.10">
    <property type="entry name" value="Hedgehog/Intein (Hint) domain"/>
    <property type="match status" value="1"/>
</dbReference>
<name>A0A1G5QQ84_9RHOB</name>
<dbReference type="PROSITE" id="PS50817">
    <property type="entry name" value="INTEIN_N_TER"/>
    <property type="match status" value="1"/>
</dbReference>
<proteinExistence type="predicted"/>
<dbReference type="GO" id="GO:0016539">
    <property type="term" value="P:intein-mediated protein splicing"/>
    <property type="evidence" value="ECO:0007669"/>
    <property type="project" value="InterPro"/>
</dbReference>
<evidence type="ECO:0000259" key="1">
    <source>
        <dbReference type="SMART" id="SM00306"/>
    </source>
</evidence>
<dbReference type="EMBL" id="FMWG01000005">
    <property type="protein sequence ID" value="SCZ63461.1"/>
    <property type="molecule type" value="Genomic_DNA"/>
</dbReference>
<gene>
    <name evidence="2" type="ORF">SAMN04488118_10570</name>
</gene>
<keyword evidence="3" id="KW-1185">Reference proteome</keyword>
<dbReference type="RefSeq" id="WP_090218363.1">
    <property type="nucleotide sequence ID" value="NZ_FMWG01000005.1"/>
</dbReference>
<protein>
    <submittedName>
        <fullName evidence="2">Hint domain-containing protein</fullName>
    </submittedName>
</protein>
<dbReference type="Pfam" id="PF13403">
    <property type="entry name" value="Hint_2"/>
    <property type="match status" value="1"/>
</dbReference>
<dbReference type="SUPFAM" id="SSF51294">
    <property type="entry name" value="Hedgehog/intein (Hint) domain"/>
    <property type="match status" value="1"/>
</dbReference>
<accession>A0A1G5QQ84</accession>
<evidence type="ECO:0000313" key="2">
    <source>
        <dbReference type="EMBL" id="SCZ63461.1"/>
    </source>
</evidence>
<dbReference type="SMART" id="SM00306">
    <property type="entry name" value="HintN"/>
    <property type="match status" value="1"/>
</dbReference>
<sequence length="340" mass="37126">MRCPTVNSDHASYQSLLAYPAEDLCVEYGANMGEGLGILDDLVLDDAYVLRDTASPKRLSLQVHPNGCFHVHQDSELGTPGSAIHLDCTLTLQADTSAEIDGFVMVQVSPQGLISGLFFLPQAPLRADTTYSLIRANRSQARQQLAQMASVSFTRDTHITRATGAQVKIQDLKVGDRVLTRDDGAQEIRWIGHTTARATGTMAPILIRAGALNNFNDLIVSPDHRLMVYQRNDALGTGCSELLIRAKDLVNGDSVVVQQGGFVDYFQILFDRHHIIYAEGIAAESLLIDASTQAVLPQNIAPHLSSSLKHTHREEHGLDVARSLLERPNAVDMLRRASIG</sequence>
<dbReference type="AlphaFoldDB" id="A0A1G5QQ84"/>
<organism evidence="2 3">
    <name type="scientific">Epibacterium ulvae</name>
    <dbReference type="NCBI Taxonomy" id="1156985"/>
    <lineage>
        <taxon>Bacteria</taxon>
        <taxon>Pseudomonadati</taxon>
        <taxon>Pseudomonadota</taxon>
        <taxon>Alphaproteobacteria</taxon>
        <taxon>Rhodobacterales</taxon>
        <taxon>Roseobacteraceae</taxon>
        <taxon>Epibacterium</taxon>
    </lineage>
</organism>
<reference evidence="2 3" key="1">
    <citation type="submission" date="2016-10" db="EMBL/GenBank/DDBJ databases">
        <authorList>
            <person name="de Groot N.N."/>
        </authorList>
    </citation>
    <scope>NUCLEOTIDE SEQUENCE [LARGE SCALE GENOMIC DNA]</scope>
    <source>
        <strain evidence="2 3">U95</strain>
    </source>
</reference>
<evidence type="ECO:0000313" key="3">
    <source>
        <dbReference type="Proteomes" id="UP000198767"/>
    </source>
</evidence>
<dbReference type="InterPro" id="IPR036844">
    <property type="entry name" value="Hint_dom_sf"/>
</dbReference>
<feature type="domain" description="Hint" evidence="1">
    <location>
        <begin position="150"/>
        <end position="259"/>
    </location>
</feature>
<dbReference type="InterPro" id="IPR028992">
    <property type="entry name" value="Hedgehog/Intein_dom"/>
</dbReference>
<dbReference type="OrthoDB" id="6305173at2"/>